<dbReference type="Proteomes" id="UP000719412">
    <property type="component" value="Unassembled WGS sequence"/>
</dbReference>
<reference evidence="7" key="1">
    <citation type="journal article" date="2020" name="J Insects Food Feed">
        <title>The yellow mealworm (Tenebrio molitor) genome: a resource for the emerging insects as food and feed industry.</title>
        <authorList>
            <person name="Eriksson T."/>
            <person name="Andere A."/>
            <person name="Kelstrup H."/>
            <person name="Emery V."/>
            <person name="Picard C."/>
        </authorList>
    </citation>
    <scope>NUCLEOTIDE SEQUENCE</scope>
    <source>
        <strain evidence="7">Stoneville</strain>
        <tissue evidence="7">Whole head</tissue>
    </source>
</reference>
<evidence type="ECO:0000256" key="6">
    <source>
        <dbReference type="SAM" id="SignalP"/>
    </source>
</evidence>
<keyword evidence="5" id="KW-1133">Transmembrane helix</keyword>
<keyword evidence="5" id="KW-0812">Transmembrane</keyword>
<dbReference type="FunFam" id="3.40.50.2000:FF:000174">
    <property type="entry name" value="UDP-glucuronosyltransferase"/>
    <property type="match status" value="1"/>
</dbReference>
<comment type="similarity">
    <text evidence="1 4">Belongs to the UDP-glycosyltransferase family.</text>
</comment>
<dbReference type="Pfam" id="PF00201">
    <property type="entry name" value="UDPGT"/>
    <property type="match status" value="1"/>
</dbReference>
<dbReference type="InterPro" id="IPR050271">
    <property type="entry name" value="UDP-glycosyltransferase"/>
</dbReference>
<proteinExistence type="inferred from homology"/>
<evidence type="ECO:0000256" key="1">
    <source>
        <dbReference type="ARBA" id="ARBA00009995"/>
    </source>
</evidence>
<keyword evidence="2 4" id="KW-0328">Glycosyltransferase</keyword>
<comment type="caution">
    <text evidence="7">The sequence shown here is derived from an EMBL/GenBank/DDBJ whole genome shotgun (WGS) entry which is preliminary data.</text>
</comment>
<keyword evidence="3 4" id="KW-0808">Transferase</keyword>
<gene>
    <name evidence="7" type="ORF">GEV33_004572</name>
</gene>
<evidence type="ECO:0000256" key="3">
    <source>
        <dbReference type="ARBA" id="ARBA00022679"/>
    </source>
</evidence>
<protein>
    <recommendedName>
        <fullName evidence="9">UDP-glycosyltransferases domain-containing protein</fullName>
    </recommendedName>
</protein>
<dbReference type="AlphaFoldDB" id="A0A8J6HPV8"/>
<name>A0A8J6HPV8_TENMO</name>
<feature type="chain" id="PRO_5035245336" description="UDP-glycosyltransferases domain-containing protein" evidence="6">
    <location>
        <begin position="17"/>
        <end position="589"/>
    </location>
</feature>
<evidence type="ECO:0000256" key="4">
    <source>
        <dbReference type="RuleBase" id="RU003718"/>
    </source>
</evidence>
<dbReference type="GO" id="GO:0008194">
    <property type="term" value="F:UDP-glycosyltransferase activity"/>
    <property type="evidence" value="ECO:0007669"/>
    <property type="project" value="InterPro"/>
</dbReference>
<dbReference type="PANTHER" id="PTHR48043">
    <property type="entry name" value="EG:EG0003.4 PROTEIN-RELATED"/>
    <property type="match status" value="1"/>
</dbReference>
<evidence type="ECO:0000256" key="5">
    <source>
        <dbReference type="SAM" id="Phobius"/>
    </source>
</evidence>
<keyword evidence="6" id="KW-0732">Signal</keyword>
<dbReference type="PANTHER" id="PTHR48043:SF159">
    <property type="entry name" value="EG:EG0003.4 PROTEIN-RELATED"/>
    <property type="match status" value="1"/>
</dbReference>
<dbReference type="SUPFAM" id="SSF53756">
    <property type="entry name" value="UDP-Glycosyltransferase/glycogen phosphorylase"/>
    <property type="match status" value="1"/>
</dbReference>
<evidence type="ECO:0000256" key="2">
    <source>
        <dbReference type="ARBA" id="ARBA00022676"/>
    </source>
</evidence>
<evidence type="ECO:0008006" key="9">
    <source>
        <dbReference type="Google" id="ProtNLM"/>
    </source>
</evidence>
<evidence type="ECO:0000313" key="8">
    <source>
        <dbReference type="Proteomes" id="UP000719412"/>
    </source>
</evidence>
<dbReference type="FunFam" id="3.40.50.2000:FF:000050">
    <property type="entry name" value="UDP-glucuronosyltransferase"/>
    <property type="match status" value="1"/>
</dbReference>
<reference evidence="7" key="2">
    <citation type="submission" date="2021-08" db="EMBL/GenBank/DDBJ databases">
        <authorList>
            <person name="Eriksson T."/>
        </authorList>
    </citation>
    <scope>NUCLEOTIDE SEQUENCE</scope>
    <source>
        <strain evidence="7">Stoneville</strain>
        <tissue evidence="7">Whole head</tissue>
    </source>
</reference>
<feature type="signal peptide" evidence="6">
    <location>
        <begin position="1"/>
        <end position="16"/>
    </location>
</feature>
<keyword evidence="8" id="KW-1185">Reference proteome</keyword>
<keyword evidence="5" id="KW-0472">Membrane</keyword>
<evidence type="ECO:0000313" key="7">
    <source>
        <dbReference type="EMBL" id="KAH0818217.1"/>
    </source>
</evidence>
<feature type="transmembrane region" description="Helical" evidence="5">
    <location>
        <begin position="468"/>
        <end position="492"/>
    </location>
</feature>
<accession>A0A8J6HPV8</accession>
<dbReference type="PROSITE" id="PS00375">
    <property type="entry name" value="UDPGT"/>
    <property type="match status" value="1"/>
</dbReference>
<sequence>MYSFTLLLVAIESISCGRILGIFPTPFYSHQSVFQPIWRELAVRGHEVTVITTNPTGDKSLPNLKEIDLSFTYRLVFEEHKMQQVINTESNVLVLMKHVFFVMNNMTTEQLKHPEVQELIAKDQGFDLILVEVHVPAWFGFAKKYKCPVVGITSMEATNYVKRIMGNLNNPVYTPHFNLPFGVDLSLVERVICVLFELLDEVQMTYLFYPIQQKIIRRAMNDSDINLMDITKSISLLFTCAIPGFSKRSTNIPSIVALNGLQIKPPRGLPEELQQFLDGADSGAIYFSLGTNIKSYLVSKEKQKILMDVFSKLPFRVIWKFEDGVLDLPPNVKIVTWAPQQDILRHKNTKLFITQGGVQSIEEAIRFNVPLLGFPFFGDQFHNVKRLEHLQLGTWLDFTTLNEESLKSAILETINNDTYLANLEEISDLLRPPARSLDTAILWVEYVMRHKGAEHLRSPLANIPFYQYYLFDVILFLLVSLLALVAISLQLVKIAWSATLSPPCGLRTISMAYFISGIFFSDLTLNLRRIEAKRTCNGVGRGAARWRVASRSRRPHYKKTRGFPINQVSEKKSTGGGAAISKCLPKLQN</sequence>
<dbReference type="Gene3D" id="3.40.50.2000">
    <property type="entry name" value="Glycogen Phosphorylase B"/>
    <property type="match status" value="2"/>
</dbReference>
<dbReference type="InterPro" id="IPR035595">
    <property type="entry name" value="UDP_glycos_trans_CS"/>
</dbReference>
<dbReference type="InterPro" id="IPR002213">
    <property type="entry name" value="UDP_glucos_trans"/>
</dbReference>
<dbReference type="EMBL" id="JABDTM020018170">
    <property type="protein sequence ID" value="KAH0818217.1"/>
    <property type="molecule type" value="Genomic_DNA"/>
</dbReference>
<dbReference type="CDD" id="cd03784">
    <property type="entry name" value="GT1_Gtf-like"/>
    <property type="match status" value="1"/>
</dbReference>
<organism evidence="7 8">
    <name type="scientific">Tenebrio molitor</name>
    <name type="common">Yellow mealworm beetle</name>
    <dbReference type="NCBI Taxonomy" id="7067"/>
    <lineage>
        <taxon>Eukaryota</taxon>
        <taxon>Metazoa</taxon>
        <taxon>Ecdysozoa</taxon>
        <taxon>Arthropoda</taxon>
        <taxon>Hexapoda</taxon>
        <taxon>Insecta</taxon>
        <taxon>Pterygota</taxon>
        <taxon>Neoptera</taxon>
        <taxon>Endopterygota</taxon>
        <taxon>Coleoptera</taxon>
        <taxon>Polyphaga</taxon>
        <taxon>Cucujiformia</taxon>
        <taxon>Tenebrionidae</taxon>
        <taxon>Tenebrio</taxon>
    </lineage>
</organism>